<feature type="non-terminal residue" evidence="3">
    <location>
        <position position="1"/>
    </location>
</feature>
<evidence type="ECO:0000259" key="2">
    <source>
        <dbReference type="Pfam" id="PF08398"/>
    </source>
</evidence>
<dbReference type="EMBL" id="GEBQ01011596">
    <property type="protein sequence ID" value="JAT28381.1"/>
    <property type="molecule type" value="Transcribed_RNA"/>
</dbReference>
<dbReference type="AlphaFoldDB" id="A0A1B6LXI5"/>
<protein>
    <recommendedName>
        <fullName evidence="2">Phospholipase A2-like domain-containing protein</fullName>
    </recommendedName>
</protein>
<organism evidence="3">
    <name type="scientific">Graphocephala atropunctata</name>
    <dbReference type="NCBI Taxonomy" id="36148"/>
    <lineage>
        <taxon>Eukaryota</taxon>
        <taxon>Metazoa</taxon>
        <taxon>Ecdysozoa</taxon>
        <taxon>Arthropoda</taxon>
        <taxon>Hexapoda</taxon>
        <taxon>Insecta</taxon>
        <taxon>Pterygota</taxon>
        <taxon>Neoptera</taxon>
        <taxon>Paraneoptera</taxon>
        <taxon>Hemiptera</taxon>
        <taxon>Auchenorrhyncha</taxon>
        <taxon>Membracoidea</taxon>
        <taxon>Cicadellidae</taxon>
        <taxon>Cicadellinae</taxon>
        <taxon>Cicadellini</taxon>
        <taxon>Graphocephala</taxon>
    </lineage>
</organism>
<feature type="compositionally biased region" description="Basic residues" evidence="1">
    <location>
        <begin position="72"/>
        <end position="88"/>
    </location>
</feature>
<dbReference type="InterPro" id="IPR013607">
    <property type="entry name" value="Phospholipase_A2-like"/>
</dbReference>
<accession>A0A1B6LXI5</accession>
<dbReference type="GO" id="GO:0005198">
    <property type="term" value="F:structural molecule activity"/>
    <property type="evidence" value="ECO:0007669"/>
    <property type="project" value="InterPro"/>
</dbReference>
<evidence type="ECO:0000313" key="3">
    <source>
        <dbReference type="EMBL" id="JAT28381.1"/>
    </source>
</evidence>
<feature type="domain" description="Phospholipase A2-like" evidence="2">
    <location>
        <begin position="5"/>
        <end position="38"/>
    </location>
</feature>
<dbReference type="Pfam" id="PF08398">
    <property type="entry name" value="Phospholip_A2_4"/>
    <property type="match status" value="1"/>
</dbReference>
<gene>
    <name evidence="3" type="ORF">g.14396</name>
</gene>
<proteinExistence type="predicted"/>
<reference evidence="3" key="1">
    <citation type="submission" date="2015-11" db="EMBL/GenBank/DDBJ databases">
        <title>De novo transcriptome assembly of four potential Pierce s Disease insect vectors from Arizona vineyards.</title>
        <authorList>
            <person name="Tassone E.E."/>
        </authorList>
    </citation>
    <scope>NUCLEOTIDE SEQUENCE</scope>
</reference>
<evidence type="ECO:0000256" key="1">
    <source>
        <dbReference type="SAM" id="MobiDB-lite"/>
    </source>
</evidence>
<feature type="region of interest" description="Disordered" evidence="1">
    <location>
        <begin position="68"/>
        <end position="108"/>
    </location>
</feature>
<name>A0A1B6LXI5_9HEMI</name>
<sequence length="156" mass="17388">GDKGVNLLDEACRIHDIAYSKYSDSENRRKADKELAERAWRRVKASDANLGEKAAAWAVTTAMKAKTAVGGGRRKRGAKKAALKKSTKGKGLYLKPYPKRGAGIKKKKKRCCKKNFDPNKAFNRLRFGFLHSEARCAILQRSVYARFVTISGTPNK</sequence>